<organism evidence="2 3">
    <name type="scientific">Bacillus thermotolerans</name>
    <name type="common">Quasibacillus thermotolerans</name>
    <dbReference type="NCBI Taxonomy" id="1221996"/>
    <lineage>
        <taxon>Bacteria</taxon>
        <taxon>Bacillati</taxon>
        <taxon>Bacillota</taxon>
        <taxon>Bacilli</taxon>
        <taxon>Bacillales</taxon>
        <taxon>Bacillaceae</taxon>
        <taxon>Bacillus</taxon>
    </lineage>
</organism>
<keyword evidence="1" id="KW-0472">Membrane</keyword>
<feature type="transmembrane region" description="Helical" evidence="1">
    <location>
        <begin position="204"/>
        <end position="226"/>
    </location>
</feature>
<evidence type="ECO:0000313" key="3">
    <source>
        <dbReference type="Proteomes" id="UP000031563"/>
    </source>
</evidence>
<feature type="transmembrane region" description="Helical" evidence="1">
    <location>
        <begin position="238"/>
        <end position="258"/>
    </location>
</feature>
<keyword evidence="1" id="KW-1133">Transmembrane helix</keyword>
<dbReference type="Proteomes" id="UP000031563">
    <property type="component" value="Unassembled WGS sequence"/>
</dbReference>
<dbReference type="STRING" id="1221996.QY95_02124"/>
<feature type="transmembrane region" description="Helical" evidence="1">
    <location>
        <begin position="156"/>
        <end position="184"/>
    </location>
</feature>
<dbReference type="PANTHER" id="PTHR37305:SF1">
    <property type="entry name" value="MEMBRANE PROTEIN"/>
    <property type="match status" value="1"/>
</dbReference>
<comment type="caution">
    <text evidence="2">The sequence shown here is derived from an EMBL/GenBank/DDBJ whole genome shotgun (WGS) entry which is preliminary data.</text>
</comment>
<evidence type="ECO:0000313" key="2">
    <source>
        <dbReference type="EMBL" id="KKB43138.1"/>
    </source>
</evidence>
<accession>A0A0F5ICF8</accession>
<dbReference type="GO" id="GO:0005886">
    <property type="term" value="C:plasma membrane"/>
    <property type="evidence" value="ECO:0007669"/>
    <property type="project" value="UniProtKB-SubCell"/>
</dbReference>
<dbReference type="GO" id="GO:0140359">
    <property type="term" value="F:ABC-type transporter activity"/>
    <property type="evidence" value="ECO:0007669"/>
    <property type="project" value="InterPro"/>
</dbReference>
<dbReference type="RefSeq" id="WP_040036668.1">
    <property type="nucleotide sequence ID" value="NZ_JWIQ02000016.1"/>
</dbReference>
<dbReference type="PANTHER" id="PTHR37305">
    <property type="entry name" value="INTEGRAL MEMBRANE PROTEIN-RELATED"/>
    <property type="match status" value="1"/>
</dbReference>
<dbReference type="Pfam" id="PF12679">
    <property type="entry name" value="ABC2_membrane_2"/>
    <property type="match status" value="1"/>
</dbReference>
<sequence length="317" mass="35541">MIGLIKNEWLKLVKQRGTRVMIALLVLITCLFAGLMKYEESHQADSPTPGWQEKLQAENAAYKKELTEEQNLTEVRKDYLEGQININEYRLQHNLPVDTDMDMQSFVEGSSDLLSFAGLFVLIAAAGIVANEHTWGTIKLLLTRPVSRVKILFSKYAAVILFGLFLLAVAFTLSSLLGLVLFGASGSSIHLAYENGQVVEQSMIFHLLKVYVFKFVDVLMFATLAFMVSAVFRSSSLAIGLSSFLLFIGPTVTMLLSMRYEWTKYLLFANTDLLQFEEGRTLVSGMTMEFSLVVLAVYYAVFQILAFIVFSKRDVAA</sequence>
<proteinExistence type="predicted"/>
<reference evidence="2" key="1">
    <citation type="submission" date="2015-02" db="EMBL/GenBank/DDBJ databases">
        <title>Genome Assembly of Bacillaceae bacterium MTCC 8252.</title>
        <authorList>
            <person name="Verma A."/>
            <person name="Khatri I."/>
            <person name="Mual P."/>
            <person name="Subramanian S."/>
            <person name="Krishnamurthi S."/>
        </authorList>
    </citation>
    <scope>NUCLEOTIDE SEQUENCE [LARGE SCALE GENOMIC DNA]</scope>
    <source>
        <strain evidence="2">MTCC 8252</strain>
    </source>
</reference>
<evidence type="ECO:0000256" key="1">
    <source>
        <dbReference type="SAM" id="Phobius"/>
    </source>
</evidence>
<dbReference type="EMBL" id="JWIR02000004">
    <property type="protein sequence ID" value="KKB43138.1"/>
    <property type="molecule type" value="Genomic_DNA"/>
</dbReference>
<feature type="transmembrane region" description="Helical" evidence="1">
    <location>
        <begin position="20"/>
        <end position="38"/>
    </location>
</feature>
<keyword evidence="3" id="KW-1185">Reference proteome</keyword>
<feature type="transmembrane region" description="Helical" evidence="1">
    <location>
        <begin position="290"/>
        <end position="310"/>
    </location>
</feature>
<protein>
    <submittedName>
        <fullName evidence="2">ABC transporter, permease protein</fullName>
    </submittedName>
</protein>
<feature type="transmembrane region" description="Helical" evidence="1">
    <location>
        <begin position="113"/>
        <end position="135"/>
    </location>
</feature>
<name>A0A0F5ICF8_BACTR</name>
<gene>
    <name evidence="2" type="ORF">QY95_02124</name>
</gene>
<dbReference type="AlphaFoldDB" id="A0A0F5ICF8"/>
<dbReference type="OrthoDB" id="8613028at2"/>
<keyword evidence="1" id="KW-0812">Transmembrane</keyword>